<name>A0A8J9VX53_9NEOP</name>
<evidence type="ECO:0000313" key="5">
    <source>
        <dbReference type="Proteomes" id="UP000838878"/>
    </source>
</evidence>
<reference evidence="4" key="1">
    <citation type="submission" date="2021-12" db="EMBL/GenBank/DDBJ databases">
        <authorList>
            <person name="Martin H S."/>
        </authorList>
    </citation>
    <scope>NUCLEOTIDE SEQUENCE</scope>
</reference>
<dbReference type="SUPFAM" id="SSF49758">
    <property type="entry name" value="Calpain large subunit, middle domain (domain III)"/>
    <property type="match status" value="1"/>
</dbReference>
<dbReference type="Pfam" id="PF00648">
    <property type="entry name" value="Peptidase_C2"/>
    <property type="match status" value="1"/>
</dbReference>
<evidence type="ECO:0000256" key="1">
    <source>
        <dbReference type="ARBA" id="ARBA00007623"/>
    </source>
</evidence>
<gene>
    <name evidence="4" type="ORF">BINO364_LOCUS6823</name>
</gene>
<sequence length="649" mass="69968">MSELSTVALRECTRRKRVAAPASVVPAEMCARPRFLGDTALDAGLPPDRLEPEPDDEFALRWSVEEGALGGAALGCAAAALALTPRLLARAAPPHSFRAGYRGRFTFRFWVFGAWRDVAVDDRLPARARRPLGAVCALPDDFTLPLLEKAYAKLHGGYAALRGGSVARALQELSGGVVQSFAPPRPPRAALLHVLRAALPRASLLLATCARARAGLAPRAPYAVTGLARVRAPDAVLVRLRAPAARALWAGAWARGSAQWRALPEPDRDLLARRTAEPGHFWMSFDDFAQSFEWLELVHVGPDDWLMEPALHGKRPWRAVLARRRWRRGYNAGGPPRCATAHTNPQFHVAVPGDARCHVVVSVTQEYAVGGAAGGAGGGRRLLGIGFAVYELPPGAAPRRAALAAVAPAPLRALDVTHESRAREVATFFTLPPGQYLVVPYTARADLEAAFLLRIFTDEHTDVWEVNDDNVIIRDVAAEALEGAEASVPRAVRAAAARGGELDARALRALLRRVWRRVLPARPSLALCRALVALRDPSVSGRVAACELPALVARAAQWRAALGAGAGCARGVSAYRLRALLWASGVTASNKVLECLVLRYARGASLAPDAYMLALARLHLAHERYRSLEAKLKSNPLSLEEMILMTIYS</sequence>
<evidence type="ECO:0000256" key="2">
    <source>
        <dbReference type="PROSITE-ProRule" id="PRU00239"/>
    </source>
</evidence>
<dbReference type="Gene3D" id="2.60.120.380">
    <property type="match status" value="1"/>
</dbReference>
<dbReference type="GO" id="GO:0005737">
    <property type="term" value="C:cytoplasm"/>
    <property type="evidence" value="ECO:0007669"/>
    <property type="project" value="TreeGrafter"/>
</dbReference>
<feature type="non-terminal residue" evidence="4">
    <location>
        <position position="649"/>
    </location>
</feature>
<evidence type="ECO:0000259" key="3">
    <source>
        <dbReference type="PROSITE" id="PS50203"/>
    </source>
</evidence>
<keyword evidence="5" id="KW-1185">Reference proteome</keyword>
<dbReference type="OrthoDB" id="424753at2759"/>
<dbReference type="AlphaFoldDB" id="A0A8J9VX53"/>
<evidence type="ECO:0000313" key="4">
    <source>
        <dbReference type="EMBL" id="CAH0720612.1"/>
    </source>
</evidence>
<dbReference type="SMART" id="SM00720">
    <property type="entry name" value="calpain_III"/>
    <property type="match status" value="1"/>
</dbReference>
<dbReference type="InterPro" id="IPR038765">
    <property type="entry name" value="Papain-like_cys_pep_sf"/>
</dbReference>
<dbReference type="PRINTS" id="PR00704">
    <property type="entry name" value="CALPAIN"/>
</dbReference>
<dbReference type="SUPFAM" id="SSF54001">
    <property type="entry name" value="Cysteine proteinases"/>
    <property type="match status" value="1"/>
</dbReference>
<dbReference type="PROSITE" id="PS50203">
    <property type="entry name" value="CALPAIN_CAT"/>
    <property type="match status" value="1"/>
</dbReference>
<proteinExistence type="inferred from homology"/>
<dbReference type="InterPro" id="IPR022683">
    <property type="entry name" value="Calpain_III"/>
</dbReference>
<dbReference type="PANTHER" id="PTHR10183:SF424">
    <property type="entry name" value="CALPAIN-B-LIKE PROTEIN"/>
    <property type="match status" value="1"/>
</dbReference>
<comment type="caution">
    <text evidence="2">Lacks conserved residue(s) required for the propagation of feature annotation.</text>
</comment>
<dbReference type="SMART" id="SM00230">
    <property type="entry name" value="CysPc"/>
    <property type="match status" value="1"/>
</dbReference>
<dbReference type="Gene3D" id="3.90.70.10">
    <property type="entry name" value="Cysteine proteinases"/>
    <property type="match status" value="1"/>
</dbReference>
<dbReference type="EMBL" id="OV170222">
    <property type="protein sequence ID" value="CAH0720612.1"/>
    <property type="molecule type" value="Genomic_DNA"/>
</dbReference>
<dbReference type="InterPro" id="IPR022682">
    <property type="entry name" value="Calpain_domain_III"/>
</dbReference>
<dbReference type="InterPro" id="IPR022684">
    <property type="entry name" value="Calpain_cysteine_protease"/>
</dbReference>
<dbReference type="InterPro" id="IPR001300">
    <property type="entry name" value="Peptidase_C2_calpain_cat"/>
</dbReference>
<dbReference type="GO" id="GO:0006508">
    <property type="term" value="P:proteolysis"/>
    <property type="evidence" value="ECO:0007669"/>
    <property type="project" value="InterPro"/>
</dbReference>
<organism evidence="4 5">
    <name type="scientific">Brenthis ino</name>
    <name type="common">lesser marbled fritillary</name>
    <dbReference type="NCBI Taxonomy" id="405034"/>
    <lineage>
        <taxon>Eukaryota</taxon>
        <taxon>Metazoa</taxon>
        <taxon>Ecdysozoa</taxon>
        <taxon>Arthropoda</taxon>
        <taxon>Hexapoda</taxon>
        <taxon>Insecta</taxon>
        <taxon>Pterygota</taxon>
        <taxon>Neoptera</taxon>
        <taxon>Endopterygota</taxon>
        <taxon>Lepidoptera</taxon>
        <taxon>Glossata</taxon>
        <taxon>Ditrysia</taxon>
        <taxon>Papilionoidea</taxon>
        <taxon>Nymphalidae</taxon>
        <taxon>Heliconiinae</taxon>
        <taxon>Argynnini</taxon>
        <taxon>Brenthis</taxon>
    </lineage>
</organism>
<dbReference type="PANTHER" id="PTHR10183">
    <property type="entry name" value="CALPAIN"/>
    <property type="match status" value="1"/>
</dbReference>
<dbReference type="Proteomes" id="UP000838878">
    <property type="component" value="Chromosome 2"/>
</dbReference>
<dbReference type="GO" id="GO:0004198">
    <property type="term" value="F:calcium-dependent cysteine-type endopeptidase activity"/>
    <property type="evidence" value="ECO:0007669"/>
    <property type="project" value="InterPro"/>
</dbReference>
<dbReference type="Pfam" id="PF01067">
    <property type="entry name" value="Calpain_III"/>
    <property type="match status" value="1"/>
</dbReference>
<comment type="similarity">
    <text evidence="1">Belongs to the peptidase C2 family.</text>
</comment>
<dbReference type="InterPro" id="IPR036213">
    <property type="entry name" value="Calpain_III_sf"/>
</dbReference>
<dbReference type="Gene3D" id="1.10.238.10">
    <property type="entry name" value="EF-hand"/>
    <property type="match status" value="1"/>
</dbReference>
<feature type="domain" description="Calpain catalytic" evidence="3">
    <location>
        <begin position="26"/>
        <end position="301"/>
    </location>
</feature>
<accession>A0A8J9VX53</accession>
<protein>
    <recommendedName>
        <fullName evidence="3">Calpain catalytic domain-containing protein</fullName>
    </recommendedName>
</protein>